<dbReference type="AlphaFoldDB" id="A0A517ZHY9"/>
<evidence type="ECO:0000313" key="4">
    <source>
        <dbReference type="EMBL" id="QDU42059.1"/>
    </source>
</evidence>
<keyword evidence="2" id="KW-0812">Transmembrane</keyword>
<reference evidence="4 5" key="1">
    <citation type="submission" date="2019-02" db="EMBL/GenBank/DDBJ databases">
        <title>Deep-cultivation of Planctomycetes and their phenomic and genomic characterization uncovers novel biology.</title>
        <authorList>
            <person name="Wiegand S."/>
            <person name="Jogler M."/>
            <person name="Boedeker C."/>
            <person name="Pinto D."/>
            <person name="Vollmers J."/>
            <person name="Rivas-Marin E."/>
            <person name="Kohn T."/>
            <person name="Peeters S.H."/>
            <person name="Heuer A."/>
            <person name="Rast P."/>
            <person name="Oberbeckmann S."/>
            <person name="Bunk B."/>
            <person name="Jeske O."/>
            <person name="Meyerdierks A."/>
            <person name="Storesund J.E."/>
            <person name="Kallscheuer N."/>
            <person name="Luecker S."/>
            <person name="Lage O.M."/>
            <person name="Pohl T."/>
            <person name="Merkel B.J."/>
            <person name="Hornburger P."/>
            <person name="Mueller R.-W."/>
            <person name="Bruemmer F."/>
            <person name="Labrenz M."/>
            <person name="Spormann A.M."/>
            <person name="Op den Camp H."/>
            <person name="Overmann J."/>
            <person name="Amann R."/>
            <person name="Jetten M.S.M."/>
            <person name="Mascher T."/>
            <person name="Medema M.H."/>
            <person name="Devos D.P."/>
            <person name="Kaster A.-K."/>
            <person name="Ovreas L."/>
            <person name="Rohde M."/>
            <person name="Galperin M.Y."/>
            <person name="Jogler C."/>
        </authorList>
    </citation>
    <scope>NUCLEOTIDE SEQUENCE [LARGE SCALE GENOMIC DNA]</scope>
    <source>
        <strain evidence="4 5">Mal52</strain>
    </source>
</reference>
<dbReference type="Pfam" id="PF05157">
    <property type="entry name" value="MshEN"/>
    <property type="match status" value="1"/>
</dbReference>
<feature type="transmembrane region" description="Helical" evidence="2">
    <location>
        <begin position="322"/>
        <end position="341"/>
    </location>
</feature>
<dbReference type="EMBL" id="CP036276">
    <property type="protein sequence ID" value="QDU42059.1"/>
    <property type="molecule type" value="Genomic_DNA"/>
</dbReference>
<name>A0A517ZHY9_9PLAN</name>
<keyword evidence="2" id="KW-1133">Transmembrane helix</keyword>
<feature type="region of interest" description="Disordered" evidence="1">
    <location>
        <begin position="249"/>
        <end position="282"/>
    </location>
</feature>
<feature type="compositionally biased region" description="Basic residues" evidence="1">
    <location>
        <begin position="262"/>
        <end position="274"/>
    </location>
</feature>
<dbReference type="InterPro" id="IPR007831">
    <property type="entry name" value="T2SS_GspE_N"/>
</dbReference>
<dbReference type="Proteomes" id="UP000319383">
    <property type="component" value="Chromosome"/>
</dbReference>
<sequence length="344" mass="38234">MAIDVYKEWLGIPEDQRPPDHYQLLRLVQFEDNAEKVQANYRKLNAHVRKYATGQYMDESQALLNELAKAMLCLTDAERKRDYDEQLGREFDDDDEPGALPPIEKILLDQDVISSAQIEEARQMCDNLGIEMRDALVQLKAVKADAAARALATSLGRPFVDLADMIPDDGVLDRVPRSMVKKHSILPLFIDEDDDVLLVAGVNPITADVEDDLRLRFSLPVRDVIAAPLAINQAIAKYYAPGVREEAEEVVESPKAGEGGKKGKAKKAAKKKAAKQKEPTRGDQAREQKQLCIIAFCFSFVIANLLDGFVIDSSTYLDGLSIVGYLVIPALTAAICYLAFWPRS</sequence>
<protein>
    <submittedName>
        <fullName evidence="4">Bacteriophage N4 adsorption protein B</fullName>
    </submittedName>
</protein>
<dbReference type="SUPFAM" id="SSF160246">
    <property type="entry name" value="EspE N-terminal domain-like"/>
    <property type="match status" value="1"/>
</dbReference>
<dbReference type="InterPro" id="IPR037257">
    <property type="entry name" value="T2SS_E_N_sf"/>
</dbReference>
<proteinExistence type="predicted"/>
<evidence type="ECO:0000256" key="2">
    <source>
        <dbReference type="SAM" id="Phobius"/>
    </source>
</evidence>
<dbReference type="RefSeq" id="WP_145374079.1">
    <property type="nucleotide sequence ID" value="NZ_CP036276.1"/>
</dbReference>
<evidence type="ECO:0000313" key="5">
    <source>
        <dbReference type="Proteomes" id="UP000319383"/>
    </source>
</evidence>
<dbReference type="KEGG" id="sdyn:Mal52_05140"/>
<gene>
    <name evidence="4" type="ORF">Mal52_05140</name>
</gene>
<keyword evidence="5" id="KW-1185">Reference proteome</keyword>
<accession>A0A517ZHY9</accession>
<evidence type="ECO:0000256" key="1">
    <source>
        <dbReference type="SAM" id="MobiDB-lite"/>
    </source>
</evidence>
<feature type="domain" description="Type II secretion system protein GspE N-terminal" evidence="3">
    <location>
        <begin position="155"/>
        <end position="242"/>
    </location>
</feature>
<evidence type="ECO:0000259" key="3">
    <source>
        <dbReference type="Pfam" id="PF05157"/>
    </source>
</evidence>
<dbReference type="Gene3D" id="3.30.300.160">
    <property type="entry name" value="Type II secretion system, protein E, N-terminal domain"/>
    <property type="match status" value="1"/>
</dbReference>
<keyword evidence="2" id="KW-0472">Membrane</keyword>
<feature type="transmembrane region" description="Helical" evidence="2">
    <location>
        <begin position="291"/>
        <end position="310"/>
    </location>
</feature>
<organism evidence="4 5">
    <name type="scientific">Symmachiella dynata</name>
    <dbReference type="NCBI Taxonomy" id="2527995"/>
    <lineage>
        <taxon>Bacteria</taxon>
        <taxon>Pseudomonadati</taxon>
        <taxon>Planctomycetota</taxon>
        <taxon>Planctomycetia</taxon>
        <taxon>Planctomycetales</taxon>
        <taxon>Planctomycetaceae</taxon>
        <taxon>Symmachiella</taxon>
    </lineage>
</organism>